<feature type="region of interest" description="Disordered" evidence="1">
    <location>
        <begin position="1"/>
        <end position="21"/>
    </location>
</feature>
<dbReference type="InterPro" id="IPR012348">
    <property type="entry name" value="RNR-like"/>
</dbReference>
<gene>
    <name evidence="2" type="ORF">GY22_06885</name>
</gene>
<reference evidence="2 3" key="1">
    <citation type="journal article" date="2003" name="Int. J. Syst. Evol. Microbiol.">
        <title>Kocuria polaris sp. nov., an orange-pigmented psychrophilic bacterium isolated from an Antarctic cyanobacterial mat sample.</title>
        <authorList>
            <person name="Reddy G.S."/>
            <person name="Prakash J.S."/>
            <person name="Prabahar V."/>
            <person name="Matsumoto G.I."/>
            <person name="Stackebrandt E."/>
            <person name="Shivaji S."/>
        </authorList>
    </citation>
    <scope>NUCLEOTIDE SEQUENCE [LARGE SCALE GENOMIC DNA]</scope>
    <source>
        <strain evidence="2 3">CMS 76or</strain>
    </source>
</reference>
<name>A0A0A6VUG2_KOCRO</name>
<dbReference type="RefSeq" id="WP_035925312.1">
    <property type="nucleotide sequence ID" value="NZ_JSUH01000005.1"/>
</dbReference>
<evidence type="ECO:0000313" key="3">
    <source>
        <dbReference type="Proteomes" id="UP000030466"/>
    </source>
</evidence>
<evidence type="ECO:0000256" key="1">
    <source>
        <dbReference type="SAM" id="MobiDB-lite"/>
    </source>
</evidence>
<evidence type="ECO:0000313" key="2">
    <source>
        <dbReference type="EMBL" id="KHD97838.1"/>
    </source>
</evidence>
<organism evidence="2 3">
    <name type="scientific">Kocuria rosea subsp. polaris</name>
    <dbReference type="NCBI Taxonomy" id="136273"/>
    <lineage>
        <taxon>Bacteria</taxon>
        <taxon>Bacillati</taxon>
        <taxon>Actinomycetota</taxon>
        <taxon>Actinomycetes</taxon>
        <taxon>Micrococcales</taxon>
        <taxon>Micrococcaceae</taxon>
        <taxon>Kocuria</taxon>
    </lineage>
</organism>
<dbReference type="GO" id="GO:0016491">
    <property type="term" value="F:oxidoreductase activity"/>
    <property type="evidence" value="ECO:0007669"/>
    <property type="project" value="InterPro"/>
</dbReference>
<comment type="caution">
    <text evidence="2">The sequence shown here is derived from an EMBL/GenBank/DDBJ whole genome shotgun (WGS) entry which is preliminary data.</text>
</comment>
<dbReference type="OrthoDB" id="3721183at2"/>
<keyword evidence="3" id="KW-1185">Reference proteome</keyword>
<sequence>MSASSTSAVGGPRSDVRPPRFDVRAYARDPHALRPADLDRQALNDLAPGTLEVLAHLWCVERGLLDRLRDLLVTPTHTEARVTAFLTAWAYEQHWLAETLGAVLTANGRTAREPADTPLGRARRTWDERARPALGAVSSNLLGAETTGAQMVTGGLDTAVLAAVYRRLGAVEPRLAGTAREIVRLKERHLAFFAEEAGARLARSASARRLARSGAARWRWPGTRYGDPGPHRAWVSRLYADPAARAGLLAIDEDLAALPGLAGARPVAAALGRLDRG</sequence>
<dbReference type="AlphaFoldDB" id="A0A0A6VUG2"/>
<accession>A0A0A6VUG2</accession>
<dbReference type="Gene3D" id="1.10.620.20">
    <property type="entry name" value="Ribonucleotide Reductase, subunit A"/>
    <property type="match status" value="1"/>
</dbReference>
<protein>
    <submittedName>
        <fullName evidence="2">Uncharacterized protein</fullName>
    </submittedName>
</protein>
<dbReference type="EMBL" id="JSUH01000005">
    <property type="protein sequence ID" value="KHD97838.1"/>
    <property type="molecule type" value="Genomic_DNA"/>
</dbReference>
<proteinExistence type="predicted"/>
<dbReference type="Proteomes" id="UP000030466">
    <property type="component" value="Unassembled WGS sequence"/>
</dbReference>